<dbReference type="Pfam" id="PF01694">
    <property type="entry name" value="Rhomboid"/>
    <property type="match status" value="1"/>
</dbReference>
<dbReference type="PANTHER" id="PTHR43731">
    <property type="entry name" value="RHOMBOID PROTEASE"/>
    <property type="match status" value="1"/>
</dbReference>
<keyword evidence="7" id="KW-0378">Hydrolase</keyword>
<evidence type="ECO:0000256" key="4">
    <source>
        <dbReference type="ARBA" id="ARBA00023136"/>
    </source>
</evidence>
<feature type="domain" description="Peptidase S54 rhomboid" evidence="6">
    <location>
        <begin position="62"/>
        <end position="207"/>
    </location>
</feature>
<keyword evidence="3 5" id="KW-1133">Transmembrane helix</keyword>
<name>A0A4V2W3C3_9GAMM</name>
<evidence type="ECO:0000256" key="5">
    <source>
        <dbReference type="SAM" id="Phobius"/>
    </source>
</evidence>
<reference evidence="7 8" key="1">
    <citation type="submission" date="2019-03" db="EMBL/GenBank/DDBJ databases">
        <title>Above-ground endophytic microbial communities from plants in different locations in the United States.</title>
        <authorList>
            <person name="Frank C."/>
        </authorList>
    </citation>
    <scope>NUCLEOTIDE SEQUENCE [LARGE SCALE GENOMIC DNA]</scope>
    <source>
        <strain evidence="7 8">LP_13_YM</strain>
    </source>
</reference>
<dbReference type="SUPFAM" id="SSF144091">
    <property type="entry name" value="Rhomboid-like"/>
    <property type="match status" value="1"/>
</dbReference>
<keyword evidence="2 5" id="KW-0812">Transmembrane</keyword>
<proteinExistence type="predicted"/>
<dbReference type="Gene3D" id="1.20.1540.10">
    <property type="entry name" value="Rhomboid-like"/>
    <property type="match status" value="1"/>
</dbReference>
<feature type="transmembrane region" description="Helical" evidence="5">
    <location>
        <begin position="102"/>
        <end position="124"/>
    </location>
</feature>
<keyword evidence="7" id="KW-0645">Protease</keyword>
<dbReference type="RefSeq" id="WP_132147229.1">
    <property type="nucleotide sequence ID" value="NZ_SMCS01000011.1"/>
</dbReference>
<dbReference type="Proteomes" id="UP000295645">
    <property type="component" value="Unassembled WGS sequence"/>
</dbReference>
<dbReference type="GO" id="GO:0006508">
    <property type="term" value="P:proteolysis"/>
    <property type="evidence" value="ECO:0007669"/>
    <property type="project" value="UniProtKB-KW"/>
</dbReference>
<evidence type="ECO:0000256" key="1">
    <source>
        <dbReference type="ARBA" id="ARBA00004141"/>
    </source>
</evidence>
<dbReference type="GO" id="GO:0004252">
    <property type="term" value="F:serine-type endopeptidase activity"/>
    <property type="evidence" value="ECO:0007669"/>
    <property type="project" value="InterPro"/>
</dbReference>
<organism evidence="7 8">
    <name type="scientific">Luteibacter rhizovicinus</name>
    <dbReference type="NCBI Taxonomy" id="242606"/>
    <lineage>
        <taxon>Bacteria</taxon>
        <taxon>Pseudomonadati</taxon>
        <taxon>Pseudomonadota</taxon>
        <taxon>Gammaproteobacteria</taxon>
        <taxon>Lysobacterales</taxon>
        <taxon>Rhodanobacteraceae</taxon>
        <taxon>Luteibacter</taxon>
    </lineage>
</organism>
<keyword evidence="8" id="KW-1185">Reference proteome</keyword>
<feature type="transmembrane region" description="Helical" evidence="5">
    <location>
        <begin position="188"/>
        <end position="208"/>
    </location>
</feature>
<dbReference type="InterPro" id="IPR022764">
    <property type="entry name" value="Peptidase_S54_rhomboid_dom"/>
</dbReference>
<evidence type="ECO:0000256" key="2">
    <source>
        <dbReference type="ARBA" id="ARBA00022692"/>
    </source>
</evidence>
<gene>
    <name evidence="7" type="ORF">EC912_11132</name>
</gene>
<comment type="caution">
    <text evidence="7">The sequence shown here is derived from an EMBL/GenBank/DDBJ whole genome shotgun (WGS) entry which is preliminary data.</text>
</comment>
<feature type="transmembrane region" description="Helical" evidence="5">
    <location>
        <begin position="155"/>
        <end position="176"/>
    </location>
</feature>
<evidence type="ECO:0000259" key="6">
    <source>
        <dbReference type="Pfam" id="PF01694"/>
    </source>
</evidence>
<evidence type="ECO:0000313" key="7">
    <source>
        <dbReference type="EMBL" id="TCV91439.1"/>
    </source>
</evidence>
<dbReference type="OrthoDB" id="9814037at2"/>
<comment type="subcellular location">
    <subcellularLocation>
        <location evidence="1">Membrane</location>
        <topology evidence="1">Multi-pass membrane protein</topology>
    </subcellularLocation>
</comment>
<dbReference type="PANTHER" id="PTHR43731:SF26">
    <property type="entry name" value="RHOMBOID-LIKE PROTEIN 10, CHLOROPLASTIC"/>
    <property type="match status" value="1"/>
</dbReference>
<sequence>MHQTLAPVTRNLLIANILIFGLQLLLKDDTTAALTRLFALWPLGPDIALRLDDGSVVSAGFRLWQIVTYAFMHGGMAHIVFNMFGLYMFGSMVERELGARRFAIYYFTCLIAAGVAQLAVVYFFEPDRMFPTVGASGAIFGLLGAFAMRFPREKLMLIPIPIGIPAWLFVTGYGVAELAFGVTGTMAGVAHFAHLGGLLGGIVLMRIWRDQLPRRY</sequence>
<dbReference type="GO" id="GO:0016020">
    <property type="term" value="C:membrane"/>
    <property type="evidence" value="ECO:0007669"/>
    <property type="project" value="UniProtKB-SubCell"/>
</dbReference>
<feature type="transmembrane region" description="Helical" evidence="5">
    <location>
        <begin position="130"/>
        <end position="148"/>
    </location>
</feature>
<dbReference type="EMBL" id="SMCS01000011">
    <property type="protein sequence ID" value="TCV91439.1"/>
    <property type="molecule type" value="Genomic_DNA"/>
</dbReference>
<dbReference type="AlphaFoldDB" id="A0A4V2W3C3"/>
<evidence type="ECO:0000256" key="3">
    <source>
        <dbReference type="ARBA" id="ARBA00022989"/>
    </source>
</evidence>
<dbReference type="InterPro" id="IPR035952">
    <property type="entry name" value="Rhomboid-like_sf"/>
</dbReference>
<keyword evidence="4 5" id="KW-0472">Membrane</keyword>
<dbReference type="InterPro" id="IPR050925">
    <property type="entry name" value="Rhomboid_protease_S54"/>
</dbReference>
<protein>
    <submittedName>
        <fullName evidence="7">Membrane associated rhomboid family serine protease</fullName>
    </submittedName>
</protein>
<evidence type="ECO:0000313" key="8">
    <source>
        <dbReference type="Proteomes" id="UP000295645"/>
    </source>
</evidence>
<feature type="transmembrane region" description="Helical" evidence="5">
    <location>
        <begin position="7"/>
        <end position="26"/>
    </location>
</feature>
<feature type="transmembrane region" description="Helical" evidence="5">
    <location>
        <begin position="66"/>
        <end position="90"/>
    </location>
</feature>
<accession>A0A4V2W3C3</accession>